<dbReference type="OrthoDB" id="9785345at2"/>
<dbReference type="Gene3D" id="3.10.350.10">
    <property type="entry name" value="LysM domain"/>
    <property type="match status" value="5"/>
</dbReference>
<dbReference type="Pfam" id="PF07486">
    <property type="entry name" value="Hydrolase_2"/>
    <property type="match status" value="1"/>
</dbReference>
<evidence type="ECO:0000259" key="1">
    <source>
        <dbReference type="PROSITE" id="PS51782"/>
    </source>
</evidence>
<dbReference type="AlphaFoldDB" id="A0A495A7J8"/>
<protein>
    <submittedName>
        <fullName evidence="2">LysM peptidoglycan-binding domain-containing protein</fullName>
    </submittedName>
</protein>
<dbReference type="SMART" id="SM00257">
    <property type="entry name" value="LysM"/>
    <property type="match status" value="5"/>
</dbReference>
<feature type="domain" description="LysM" evidence="1">
    <location>
        <begin position="272"/>
        <end position="315"/>
    </location>
</feature>
<proteinExistence type="predicted"/>
<name>A0A495A7J8_9BACI</name>
<dbReference type="GO" id="GO:0016787">
    <property type="term" value="F:hydrolase activity"/>
    <property type="evidence" value="ECO:0007669"/>
    <property type="project" value="InterPro"/>
</dbReference>
<dbReference type="SUPFAM" id="SSF54106">
    <property type="entry name" value="LysM domain"/>
    <property type="match status" value="5"/>
</dbReference>
<dbReference type="Pfam" id="PF01476">
    <property type="entry name" value="LysM"/>
    <property type="match status" value="5"/>
</dbReference>
<feature type="domain" description="LysM" evidence="1">
    <location>
        <begin position="101"/>
        <end position="144"/>
    </location>
</feature>
<accession>A0A495A7J8</accession>
<sequence>MQPFTHYNIKQTENGVEIVLYLDQNLAEFSDELGNVSKSAESNMKGEAVSFVKRMFPSLKVKSVKIMAGAMLLTTFGIGTLTTSEVSAAESTVSQSQTMSQSYRVSAGDTLYKIATKNGTTVEAIKQANGLTSNNLQIGQTLTIPTRGTTTPVQSKSTSYQVVSGDTLYKIATENGTTVDAIKQANGLTSNNLQVGQTLTIPTGGTTTPVQSKSKSYQVVRGDTLYKIATENGTTVDSIKQANGLTSNNLQIGQTLTIPTGGTTTPVQSKSTSYQVVPGDTLYKIATQNGTTVYAIKQANGLTTNNLQVGQMLTIPTGGTAPVQSKSTTYQVVPGDTLYKIATQNGTTVDAIKQANRLTSNNLQIGQTLTIPSGASLAMEASSEIATPKAEQPSEVNQEDLEWLAKMIYSEGRGESLEGQIAVGAVIMNRVKSPLFPNKVKDVLFEKSYGYYQFTPAETGAINSATPNAQNREAARRAMNGEDPTNGALFFYNPKKTSSAYLRSREVSTVIGGHVFAY</sequence>
<feature type="domain" description="LysM" evidence="1">
    <location>
        <begin position="215"/>
        <end position="258"/>
    </location>
</feature>
<evidence type="ECO:0000313" key="2">
    <source>
        <dbReference type="EMBL" id="RKQ34324.1"/>
    </source>
</evidence>
<dbReference type="Proteomes" id="UP000269301">
    <property type="component" value="Unassembled WGS sequence"/>
</dbReference>
<dbReference type="InterPro" id="IPR018392">
    <property type="entry name" value="LysM"/>
</dbReference>
<dbReference type="Gene3D" id="1.10.10.2520">
    <property type="entry name" value="Cell wall hydrolase SleB, domain 1"/>
    <property type="match status" value="1"/>
</dbReference>
<dbReference type="InterPro" id="IPR011105">
    <property type="entry name" value="Cell_wall_hydrolase_SleB"/>
</dbReference>
<evidence type="ECO:0000313" key="3">
    <source>
        <dbReference type="Proteomes" id="UP000269301"/>
    </source>
</evidence>
<feature type="domain" description="LysM" evidence="1">
    <location>
        <begin position="158"/>
        <end position="201"/>
    </location>
</feature>
<gene>
    <name evidence="2" type="ORF">D8M06_08080</name>
</gene>
<dbReference type="PANTHER" id="PTHR33734:SF22">
    <property type="entry name" value="MEMBRANE-BOUND LYTIC MUREIN TRANSGLYCOSYLASE D"/>
    <property type="match status" value="1"/>
</dbReference>
<dbReference type="RefSeq" id="WP_121203887.1">
    <property type="nucleotide sequence ID" value="NZ_RBZP01000004.1"/>
</dbReference>
<dbReference type="GO" id="GO:0008932">
    <property type="term" value="F:lytic endotransglycosylase activity"/>
    <property type="evidence" value="ECO:0007669"/>
    <property type="project" value="TreeGrafter"/>
</dbReference>
<dbReference type="EMBL" id="RBZP01000004">
    <property type="protein sequence ID" value="RKQ34324.1"/>
    <property type="molecule type" value="Genomic_DNA"/>
</dbReference>
<comment type="caution">
    <text evidence="2">The sequence shown here is derived from an EMBL/GenBank/DDBJ whole genome shotgun (WGS) entry which is preliminary data.</text>
</comment>
<dbReference type="InterPro" id="IPR036779">
    <property type="entry name" value="LysM_dom_sf"/>
</dbReference>
<dbReference type="InterPro" id="IPR042047">
    <property type="entry name" value="SleB_dom1"/>
</dbReference>
<dbReference type="CDD" id="cd00118">
    <property type="entry name" value="LysM"/>
    <property type="match status" value="5"/>
</dbReference>
<dbReference type="Gene3D" id="6.20.240.60">
    <property type="match status" value="1"/>
</dbReference>
<reference evidence="2 3" key="1">
    <citation type="journal article" date="2016" name="Int. J. Syst. Evol. Microbiol.">
        <title>Oceanobacillus halophilus sp. nov., a novel moderately halophilic bacterium from a hypersaline lake.</title>
        <authorList>
            <person name="Amoozegar M.A."/>
            <person name="Bagheri M."/>
            <person name="Makhdoumi A."/>
            <person name="Nikou M.M."/>
            <person name="Fazeli S.A.S."/>
            <person name="Schumann P."/>
            <person name="Sproer C."/>
            <person name="Sanchez-Porro C."/>
            <person name="Ventosa A."/>
        </authorList>
    </citation>
    <scope>NUCLEOTIDE SEQUENCE [LARGE SCALE GENOMIC DNA]</scope>
    <source>
        <strain evidence="2 3">DSM 23996</strain>
    </source>
</reference>
<organism evidence="2 3">
    <name type="scientific">Oceanobacillus halophilus</name>
    <dbReference type="NCBI Taxonomy" id="930130"/>
    <lineage>
        <taxon>Bacteria</taxon>
        <taxon>Bacillati</taxon>
        <taxon>Bacillota</taxon>
        <taxon>Bacilli</taxon>
        <taxon>Bacillales</taxon>
        <taxon>Bacillaceae</taxon>
        <taxon>Oceanobacillus</taxon>
    </lineage>
</organism>
<feature type="domain" description="LysM" evidence="1">
    <location>
        <begin position="328"/>
        <end position="371"/>
    </location>
</feature>
<keyword evidence="3" id="KW-1185">Reference proteome</keyword>
<dbReference type="PANTHER" id="PTHR33734">
    <property type="entry name" value="LYSM DOMAIN-CONTAINING GPI-ANCHORED PROTEIN 2"/>
    <property type="match status" value="1"/>
</dbReference>
<dbReference type="PROSITE" id="PS51782">
    <property type="entry name" value="LYSM"/>
    <property type="match status" value="5"/>
</dbReference>